<proteinExistence type="predicted"/>
<reference evidence="1 2" key="1">
    <citation type="journal article" date="2022" name="Int. J. Syst. Evol. Microbiol.">
        <title>Miniphocaeibacter halophilus sp. nov., an ammonium-tolerant acetate-producing bacterium isolated from a biogas system.</title>
        <authorList>
            <person name="Schnurer A."/>
            <person name="Singh A."/>
            <person name="Bi S."/>
            <person name="Qiao W."/>
            <person name="Westerholm M."/>
        </authorList>
    </citation>
    <scope>NUCLEOTIDE SEQUENCE [LARGE SCALE GENOMIC DNA]</scope>
    <source>
        <strain evidence="1 2">AMB_01</strain>
    </source>
</reference>
<evidence type="ECO:0000313" key="1">
    <source>
        <dbReference type="EMBL" id="QQK09029.1"/>
    </source>
</evidence>
<protein>
    <submittedName>
        <fullName evidence="1">MBL fold metallo-hydrolase</fullName>
    </submittedName>
</protein>
<dbReference type="EMBL" id="CP066744">
    <property type="protein sequence ID" value="QQK09029.1"/>
    <property type="molecule type" value="Genomic_DNA"/>
</dbReference>
<accession>A0AC61MYL9</accession>
<sequence>MSIKFCSLSSGSSGNAMYVETEKTRLLIDAGFSGKQLEKLLMNANVLPDSIDAILITHEHTDHIKGAGILSRRYNIPILANEKTWLAMLKKVGKIKEENLIVFKNDIDFSLRDIDIHPFSTYHDSANSCGYIINKDNKKITILTDTGIVNERMKKLIAGSDVYLIEANHDVDMLKNGSYSYNLKKRILSVKGHLSNEDCAFTLGEILTGNQENVILAHLSEENNTEELAFSTVNKYLQSLGLDTSRDINLTLANRYNVSNEIILVP</sequence>
<organism evidence="1 2">
    <name type="scientific">Miniphocaeibacter halophilus</name>
    <dbReference type="NCBI Taxonomy" id="2931922"/>
    <lineage>
        <taxon>Bacteria</taxon>
        <taxon>Bacillati</taxon>
        <taxon>Bacillota</taxon>
        <taxon>Tissierellia</taxon>
        <taxon>Tissierellales</taxon>
        <taxon>Peptoniphilaceae</taxon>
        <taxon>Miniphocaeibacter</taxon>
    </lineage>
</organism>
<dbReference type="Proteomes" id="UP000595814">
    <property type="component" value="Chromosome"/>
</dbReference>
<gene>
    <name evidence="1" type="ORF">JFY71_05690</name>
</gene>
<keyword evidence="2" id="KW-1185">Reference proteome</keyword>
<evidence type="ECO:0000313" key="2">
    <source>
        <dbReference type="Proteomes" id="UP000595814"/>
    </source>
</evidence>
<name>A0AC61MYL9_9FIRM</name>